<protein>
    <recommendedName>
        <fullName evidence="11">ABC transporter domain-containing protein</fullName>
    </recommendedName>
</protein>
<reference evidence="12 13" key="1">
    <citation type="submission" date="2024-02" db="EMBL/GenBank/DDBJ databases">
        <title>High-quality chromosome-scale genome assembly of Pensacola bahiagrass (Paspalum notatum Flugge var. saurae).</title>
        <authorList>
            <person name="Vega J.M."/>
            <person name="Podio M."/>
            <person name="Orjuela J."/>
            <person name="Siena L.A."/>
            <person name="Pessino S.C."/>
            <person name="Combes M.C."/>
            <person name="Mariac C."/>
            <person name="Albertini E."/>
            <person name="Pupilli F."/>
            <person name="Ortiz J.P.A."/>
            <person name="Leblanc O."/>
        </authorList>
    </citation>
    <scope>NUCLEOTIDE SEQUENCE [LARGE SCALE GENOMIC DNA]</scope>
    <source>
        <strain evidence="12">R1</strain>
        <tissue evidence="12">Leaf</tissue>
    </source>
</reference>
<dbReference type="PANTHER" id="PTHR19229">
    <property type="entry name" value="ATP-BINDING CASSETTE TRANSPORTER SUBFAMILY A ABCA"/>
    <property type="match status" value="1"/>
</dbReference>
<dbReference type="GO" id="GO:0016887">
    <property type="term" value="F:ATP hydrolysis activity"/>
    <property type="evidence" value="ECO:0007669"/>
    <property type="project" value="InterPro"/>
</dbReference>
<gene>
    <name evidence="12" type="ORF">U9M48_025252</name>
</gene>
<evidence type="ECO:0000313" key="13">
    <source>
        <dbReference type="Proteomes" id="UP001341281"/>
    </source>
</evidence>
<dbReference type="Pfam" id="PF00005">
    <property type="entry name" value="ABC_tran"/>
    <property type="match status" value="2"/>
</dbReference>
<comment type="subcellular location">
    <subcellularLocation>
        <location evidence="1">Membrane</location>
        <topology evidence="1">Multi-pass membrane protein</topology>
    </subcellularLocation>
</comment>
<feature type="transmembrane region" description="Helical" evidence="10">
    <location>
        <begin position="481"/>
        <end position="503"/>
    </location>
</feature>
<dbReference type="FunFam" id="3.40.50.300:FF:000633">
    <property type="entry name" value="ABC transporter A family member 7"/>
    <property type="match status" value="1"/>
</dbReference>
<dbReference type="PROSITE" id="PS50893">
    <property type="entry name" value="ABC_TRANSPORTER_2"/>
    <property type="match status" value="2"/>
</dbReference>
<feature type="transmembrane region" description="Helical" evidence="10">
    <location>
        <begin position="385"/>
        <end position="408"/>
    </location>
</feature>
<dbReference type="InterPro" id="IPR003439">
    <property type="entry name" value="ABC_transporter-like_ATP-bd"/>
</dbReference>
<name>A0AAQ3TS65_PASNO</name>
<keyword evidence="7 10" id="KW-1133">Transmembrane helix</keyword>
<proteinExistence type="inferred from homology"/>
<dbReference type="SUPFAM" id="SSF52540">
    <property type="entry name" value="P-loop containing nucleoside triphosphate hydrolases"/>
    <property type="match status" value="2"/>
</dbReference>
<feature type="transmembrane region" description="Helical" evidence="10">
    <location>
        <begin position="573"/>
        <end position="594"/>
    </location>
</feature>
<dbReference type="PANTHER" id="PTHR19229:SF213">
    <property type="entry name" value="ABC TRANSPORTER DOMAIN-CONTAINING PROTEIN"/>
    <property type="match status" value="1"/>
</dbReference>
<dbReference type="GO" id="GO:0016020">
    <property type="term" value="C:membrane"/>
    <property type="evidence" value="ECO:0007669"/>
    <property type="project" value="UniProtKB-SubCell"/>
</dbReference>
<dbReference type="InterPro" id="IPR026082">
    <property type="entry name" value="ABCA"/>
</dbReference>
<keyword evidence="8 10" id="KW-0472">Membrane</keyword>
<evidence type="ECO:0000256" key="3">
    <source>
        <dbReference type="ARBA" id="ARBA00022448"/>
    </source>
</evidence>
<evidence type="ECO:0000256" key="5">
    <source>
        <dbReference type="ARBA" id="ARBA00022741"/>
    </source>
</evidence>
<evidence type="ECO:0000256" key="9">
    <source>
        <dbReference type="SAM" id="MobiDB-lite"/>
    </source>
</evidence>
<dbReference type="SMART" id="SM00382">
    <property type="entry name" value="AAA"/>
    <property type="match status" value="2"/>
</dbReference>
<evidence type="ECO:0000259" key="11">
    <source>
        <dbReference type="PROSITE" id="PS50893"/>
    </source>
</evidence>
<feature type="region of interest" description="Disordered" evidence="9">
    <location>
        <begin position="124"/>
        <end position="159"/>
    </location>
</feature>
<dbReference type="Proteomes" id="UP001341281">
    <property type="component" value="Chromosome 05"/>
</dbReference>
<evidence type="ECO:0000256" key="6">
    <source>
        <dbReference type="ARBA" id="ARBA00022840"/>
    </source>
</evidence>
<comment type="similarity">
    <text evidence="2">Belongs to the ABC transporter superfamily. ABCA family. CPR flippase (TC 3.A.1.211) subfamily.</text>
</comment>
<evidence type="ECO:0000256" key="2">
    <source>
        <dbReference type="ARBA" id="ARBA00008526"/>
    </source>
</evidence>
<evidence type="ECO:0000256" key="4">
    <source>
        <dbReference type="ARBA" id="ARBA00022692"/>
    </source>
</evidence>
<keyword evidence="6" id="KW-0067">ATP-binding</keyword>
<evidence type="ECO:0000313" key="12">
    <source>
        <dbReference type="EMBL" id="WVZ77379.1"/>
    </source>
</evidence>
<keyword evidence="5" id="KW-0547">Nucleotide-binding</keyword>
<sequence>MATSSSPPSTAGFHSQADALFRKNLAIQRRAYKTNCCLVLFPLLVCGLLGLTQKAVDAFFPGDGGGDGVDCKGCAAGVPRLRDDAVGGLSCPMECPLRKASRWPVALVLPSGDDADPLAALPAAAAEEDEDDAAPKKEEKAAAAAPPGGGEGASPSDLLASLGGRKKLPPCVSPESCTAPAKFLVTGGNKSFADSVTSNMFPAHAASNLTADISGLADFALATKGDGFGGGGYDSAFVGMEPLYFLQAKCAPNSTVSFPIQSGPDMSAKEARCTQGLFDWRKNSQAINNELYRGYVEDKINKKRIENKNDIVSAYDLASSDLKSFNLTVQHNPDKTNFVWVARLMNLASNGYLKLRGGNTKMRFEFVKDMPRDGHPLKPLDISFIVGKLIFVWIIMLLFPVILINLVYEKQQKLRAMMKMHGLGDMAYWTISYCYFLLISLLYILLLVIFGSIVGIKLFSANSYMLQFIIYFTYMNLQISCGFLMTSCFSTVTTATVVGYLYVIGSGFVGEYLFKPFVEDTSVSRNVITLMEFFPPFSLYRIIYELSPPPATGFYSDFSGVHLGDLSDTENGILVLLIIMLFEWATFLFLTLYLDEFGCFQNGIRKLVQASHPDRNHQAIQKLSTQPQEFEASIEIDRTDILREREIVDRFLQQPDCSYTVIIDNIRKVYPPKDGNTEKVAVKGFSLSIQRGQCFGLLGANGAGKTSLISMLTGFTKPTSGTAYIDGMDIRTDMNKIYTRIGVCPQFDLLWETLTGREHLMFYGRLKRLNGATLVEATEQSLKVLRIFEGGVADTLVSQYSGGMKRRLSVAISLIGDPKVVYLDEPSSGLDPASRQALWNAVEFAKKDRAIILTTHSMEEAEALCDRVGISADGRLRCTGTSKELKAKYGGAFVLTVTAAAGGDEAVEQLVRSISPAAKRTYHIAGTQKFAMPKQGVKISEVFRDMEEAKRSLNVVAWGLADTTLEDVFIKVAKESKHQKPLERFESWELLCFGNNYLSFCCQREIVEQLLQTSDSSYSVICDNLKKLYHGKDGNAEKIAVTGLSLSMQRGQCFGILGPNGAGKTSLISMLTGFTKPTSGTAYINGMDIRLDMGKIYTGIGVCPQFDLLWETLTGREHLLFYGRLKNLKGASLRVAVEHSLKSVRLFDGGVADKRVAKYSGGMKRRLSVAISLIGDPKVVYMDEPSSGLDPASRRALWNAVMTAKQNRAIILTTHSMEEAEALCNRIGIMVNGSLQCIGNSKELKAKYGGTYVLTVTTIAGEEEAVEQLVQSLCPAANRIYRISGTQKFEMPKQGLRISEVFQAMEHAKSWLNIAAWGLSDATLEDTFIKVACESDITSV</sequence>
<dbReference type="InterPro" id="IPR003593">
    <property type="entry name" value="AAA+_ATPase"/>
</dbReference>
<dbReference type="GO" id="GO:0005524">
    <property type="term" value="F:ATP binding"/>
    <property type="evidence" value="ECO:0007669"/>
    <property type="project" value="UniProtKB-KW"/>
</dbReference>
<organism evidence="12 13">
    <name type="scientific">Paspalum notatum var. saurae</name>
    <dbReference type="NCBI Taxonomy" id="547442"/>
    <lineage>
        <taxon>Eukaryota</taxon>
        <taxon>Viridiplantae</taxon>
        <taxon>Streptophyta</taxon>
        <taxon>Embryophyta</taxon>
        <taxon>Tracheophyta</taxon>
        <taxon>Spermatophyta</taxon>
        <taxon>Magnoliopsida</taxon>
        <taxon>Liliopsida</taxon>
        <taxon>Poales</taxon>
        <taxon>Poaceae</taxon>
        <taxon>PACMAD clade</taxon>
        <taxon>Panicoideae</taxon>
        <taxon>Andropogonodae</taxon>
        <taxon>Paspaleae</taxon>
        <taxon>Paspalinae</taxon>
        <taxon>Paspalum</taxon>
    </lineage>
</organism>
<feature type="domain" description="ABC transporter" evidence="11">
    <location>
        <begin position="661"/>
        <end position="898"/>
    </location>
</feature>
<keyword evidence="13" id="KW-1185">Reference proteome</keyword>
<evidence type="ECO:0000256" key="7">
    <source>
        <dbReference type="ARBA" id="ARBA00022989"/>
    </source>
</evidence>
<dbReference type="PROSITE" id="PS00211">
    <property type="entry name" value="ABC_TRANSPORTER_1"/>
    <property type="match status" value="2"/>
</dbReference>
<dbReference type="InterPro" id="IPR027417">
    <property type="entry name" value="P-loop_NTPase"/>
</dbReference>
<dbReference type="GO" id="GO:0005319">
    <property type="term" value="F:lipid transporter activity"/>
    <property type="evidence" value="ECO:0007669"/>
    <property type="project" value="TreeGrafter"/>
</dbReference>
<dbReference type="InterPro" id="IPR017871">
    <property type="entry name" value="ABC_transporter-like_CS"/>
</dbReference>
<feature type="transmembrane region" description="Helical" evidence="10">
    <location>
        <begin position="428"/>
        <end position="450"/>
    </location>
</feature>
<dbReference type="GO" id="GO:0140359">
    <property type="term" value="F:ABC-type transporter activity"/>
    <property type="evidence" value="ECO:0007669"/>
    <property type="project" value="InterPro"/>
</dbReference>
<evidence type="ECO:0000256" key="1">
    <source>
        <dbReference type="ARBA" id="ARBA00004141"/>
    </source>
</evidence>
<evidence type="ECO:0000256" key="8">
    <source>
        <dbReference type="ARBA" id="ARBA00023136"/>
    </source>
</evidence>
<dbReference type="Gene3D" id="3.40.50.300">
    <property type="entry name" value="P-loop containing nucleotide triphosphate hydrolases"/>
    <property type="match status" value="2"/>
</dbReference>
<keyword evidence="3" id="KW-0813">Transport</keyword>
<feature type="domain" description="ABC transporter" evidence="11">
    <location>
        <begin position="1020"/>
        <end position="1257"/>
    </location>
</feature>
<dbReference type="Pfam" id="PF24526">
    <property type="entry name" value="ABCA12_C"/>
    <property type="match status" value="2"/>
</dbReference>
<keyword evidence="4 10" id="KW-0812">Transmembrane</keyword>
<dbReference type="CDD" id="cd03263">
    <property type="entry name" value="ABC_subfamily_A"/>
    <property type="match status" value="2"/>
</dbReference>
<evidence type="ECO:0000256" key="10">
    <source>
        <dbReference type="SAM" id="Phobius"/>
    </source>
</evidence>
<dbReference type="EMBL" id="CP144749">
    <property type="protein sequence ID" value="WVZ77379.1"/>
    <property type="molecule type" value="Genomic_DNA"/>
</dbReference>
<dbReference type="FunFam" id="3.40.50.300:FF:000665">
    <property type="entry name" value="ABC transporter A family member 2"/>
    <property type="match status" value="1"/>
</dbReference>
<accession>A0AAQ3TS65</accession>